<dbReference type="AlphaFoldDB" id="A0A8J4PX59"/>
<comment type="caution">
    <text evidence="3">The sequence shown here is derived from an EMBL/GenBank/DDBJ whole genome shotgun (WGS) entry which is preliminary data.</text>
</comment>
<feature type="signal peptide" evidence="1">
    <location>
        <begin position="1"/>
        <end position="18"/>
    </location>
</feature>
<evidence type="ECO:0000259" key="2">
    <source>
        <dbReference type="Pfam" id="PF13529"/>
    </source>
</evidence>
<proteinExistence type="predicted"/>
<gene>
    <name evidence="3" type="ORF">CYY_004192</name>
</gene>
<feature type="chain" id="PRO_5035229263" description="Peptidase C39-like domain-containing protein" evidence="1">
    <location>
        <begin position="19"/>
        <end position="181"/>
    </location>
</feature>
<dbReference type="Proteomes" id="UP000695562">
    <property type="component" value="Unassembled WGS sequence"/>
</dbReference>
<sequence length="181" mass="20299">MLYKSILLLALFVGTIYCNIVLPYPYPLYKQCDSRWANNVIMNETICDVGCLMSSISMSIAGRELSINGQLSTPATLNAWLKSNNGYTDGDLLIENAIPNISPVIQWVGSYEHSDFTIQDIQDMLDQQIVVILNVNNGGHFVLAIGYDETNDTIYVNDPGFNKQSYTYEDAVGYRIFKIMS</sequence>
<keyword evidence="1" id="KW-0732">Signal</keyword>
<organism evidence="3 4">
    <name type="scientific">Polysphondylium violaceum</name>
    <dbReference type="NCBI Taxonomy" id="133409"/>
    <lineage>
        <taxon>Eukaryota</taxon>
        <taxon>Amoebozoa</taxon>
        <taxon>Evosea</taxon>
        <taxon>Eumycetozoa</taxon>
        <taxon>Dictyostelia</taxon>
        <taxon>Dictyosteliales</taxon>
        <taxon>Dictyosteliaceae</taxon>
        <taxon>Polysphondylium</taxon>
    </lineage>
</organism>
<keyword evidence="4" id="KW-1185">Reference proteome</keyword>
<dbReference type="Gene3D" id="3.90.70.10">
    <property type="entry name" value="Cysteine proteinases"/>
    <property type="match status" value="1"/>
</dbReference>
<dbReference type="OrthoDB" id="293230at2759"/>
<evidence type="ECO:0000313" key="3">
    <source>
        <dbReference type="EMBL" id="KAF2074487.1"/>
    </source>
</evidence>
<evidence type="ECO:0000313" key="4">
    <source>
        <dbReference type="Proteomes" id="UP000695562"/>
    </source>
</evidence>
<feature type="domain" description="Peptidase C39-like" evidence="2">
    <location>
        <begin position="26"/>
        <end position="159"/>
    </location>
</feature>
<dbReference type="PANTHER" id="PTHR40524:SF1">
    <property type="entry name" value="PEPTIDASE C39-LIKE DOMAIN-CONTAINING PROTEIN"/>
    <property type="match status" value="1"/>
</dbReference>
<dbReference type="EMBL" id="AJWJ01000144">
    <property type="protein sequence ID" value="KAF2074487.1"/>
    <property type="molecule type" value="Genomic_DNA"/>
</dbReference>
<reference evidence="3" key="1">
    <citation type="submission" date="2020-01" db="EMBL/GenBank/DDBJ databases">
        <title>Development of genomics and gene disruption for Polysphondylium violaceum indicates a role for the polyketide synthase stlB in stalk morphogenesis.</title>
        <authorList>
            <person name="Narita B."/>
            <person name="Kawabe Y."/>
            <person name="Kin K."/>
            <person name="Saito T."/>
            <person name="Gibbs R."/>
            <person name="Kuspa A."/>
            <person name="Muzny D."/>
            <person name="Queller D."/>
            <person name="Richards S."/>
            <person name="Strassman J."/>
            <person name="Sucgang R."/>
            <person name="Worley K."/>
            <person name="Schaap P."/>
        </authorList>
    </citation>
    <scope>NUCLEOTIDE SEQUENCE</scope>
    <source>
        <strain evidence="3">QSvi11</strain>
    </source>
</reference>
<protein>
    <recommendedName>
        <fullName evidence="2">Peptidase C39-like domain-containing protein</fullName>
    </recommendedName>
</protein>
<dbReference type="PANTHER" id="PTHR40524">
    <property type="entry name" value="PEPTIDASE_C39_2 DOMAIN-CONTAINING PROTEIN"/>
    <property type="match status" value="1"/>
</dbReference>
<name>A0A8J4PX59_9MYCE</name>
<dbReference type="Pfam" id="PF13529">
    <property type="entry name" value="Peptidase_C39_2"/>
    <property type="match status" value="1"/>
</dbReference>
<accession>A0A8J4PX59</accession>
<evidence type="ECO:0000256" key="1">
    <source>
        <dbReference type="SAM" id="SignalP"/>
    </source>
</evidence>
<dbReference type="InterPro" id="IPR039564">
    <property type="entry name" value="Peptidase_C39-like"/>
</dbReference>